<dbReference type="EMBL" id="JAGTAR010000007">
    <property type="protein sequence ID" value="MBR8535115.1"/>
    <property type="molecule type" value="Genomic_DNA"/>
</dbReference>
<accession>A0A941F4L5</accession>
<dbReference type="Gene3D" id="1.10.30.50">
    <property type="match status" value="1"/>
</dbReference>
<dbReference type="Proteomes" id="UP000679220">
    <property type="component" value="Unassembled WGS sequence"/>
</dbReference>
<evidence type="ECO:0008006" key="3">
    <source>
        <dbReference type="Google" id="ProtNLM"/>
    </source>
</evidence>
<reference evidence="1" key="2">
    <citation type="submission" date="2021-04" db="EMBL/GenBank/DDBJ databases">
        <authorList>
            <person name="Zhang T."/>
            <person name="Zhang Y."/>
            <person name="Lu D."/>
            <person name="Zuo D."/>
            <person name="Du Z."/>
        </authorList>
    </citation>
    <scope>NUCLEOTIDE SEQUENCE</scope>
    <source>
        <strain evidence="1">JR1</strain>
    </source>
</reference>
<evidence type="ECO:0000313" key="1">
    <source>
        <dbReference type="EMBL" id="MBR8535115.1"/>
    </source>
</evidence>
<comment type="caution">
    <text evidence="1">The sequence shown here is derived from an EMBL/GenBank/DDBJ whole genome shotgun (WGS) entry which is preliminary data.</text>
</comment>
<name>A0A941F4L5_9BACT</name>
<sequence>MISLSNINHKNTAQDFYDLVKNEVLDRLACEEANLNIQKTTNGYDLTKYLEKHLKEFLIGDVEKCVKSHENNLRPILKNHFVNTKPKTPSPFKVAFQYVFFYESYDKWSAYKIIKKLDIHCCPYCNRTYITTLGNDKNKFARADFDHFLPKSRYPYLRFNFYNLIPSCLICNQRAKGQKPTNLEEYIYPYKEGFDNHAKFSYLPKSYNSLKDGFDSDIIIKPDSPQSQIGKKIQKNIDLFRLNQQYSMHHTELNFILEKKSKHSDGYIKELMDAFPNLFKDEIEAYEYIFGKPYEEKEYINSPLAKFFKDIHEDIS</sequence>
<reference evidence="1" key="1">
    <citation type="journal article" date="2018" name="Int. J. Syst. Evol. Microbiol.">
        <title>Carboxylicivirga sediminis sp. nov., isolated from coastal sediment.</title>
        <authorList>
            <person name="Wang F.Q."/>
            <person name="Ren L.H."/>
            <person name="Zou R.J."/>
            <person name="Sun Y.Z."/>
            <person name="Liu X.J."/>
            <person name="Jiang F."/>
            <person name="Liu L.J."/>
        </authorList>
    </citation>
    <scope>NUCLEOTIDE SEQUENCE</scope>
    <source>
        <strain evidence="1">JR1</strain>
    </source>
</reference>
<organism evidence="1 2">
    <name type="scientific">Carboxylicivirga sediminis</name>
    <dbReference type="NCBI Taxonomy" id="2006564"/>
    <lineage>
        <taxon>Bacteria</taxon>
        <taxon>Pseudomonadati</taxon>
        <taxon>Bacteroidota</taxon>
        <taxon>Bacteroidia</taxon>
        <taxon>Marinilabiliales</taxon>
        <taxon>Marinilabiliaceae</taxon>
        <taxon>Carboxylicivirga</taxon>
    </lineage>
</organism>
<protein>
    <recommendedName>
        <fullName evidence="3">HNH nuclease domain-containing protein</fullName>
    </recommendedName>
</protein>
<evidence type="ECO:0000313" key="2">
    <source>
        <dbReference type="Proteomes" id="UP000679220"/>
    </source>
</evidence>
<dbReference type="AlphaFoldDB" id="A0A941F4L5"/>
<keyword evidence="2" id="KW-1185">Reference proteome</keyword>
<gene>
    <name evidence="1" type="ORF">KDU71_06065</name>
</gene>
<proteinExistence type="predicted"/>
<dbReference type="RefSeq" id="WP_212189022.1">
    <property type="nucleotide sequence ID" value="NZ_JAGTAR010000007.1"/>
</dbReference>